<keyword evidence="1" id="KW-0732">Signal</keyword>
<protein>
    <submittedName>
        <fullName evidence="3">Alpha-amylase family glycosyl hydrolase</fullName>
    </submittedName>
</protein>
<evidence type="ECO:0000259" key="2">
    <source>
        <dbReference type="SMART" id="SM00642"/>
    </source>
</evidence>
<dbReference type="Gene3D" id="2.60.40.1180">
    <property type="entry name" value="Golgi alpha-mannosidase II"/>
    <property type="match status" value="1"/>
</dbReference>
<dbReference type="SMART" id="SM00642">
    <property type="entry name" value="Aamy"/>
    <property type="match status" value="1"/>
</dbReference>
<dbReference type="SUPFAM" id="SSF51011">
    <property type="entry name" value="Glycosyl hydrolase domain"/>
    <property type="match status" value="1"/>
</dbReference>
<proteinExistence type="predicted"/>
<evidence type="ECO:0000256" key="1">
    <source>
        <dbReference type="SAM" id="SignalP"/>
    </source>
</evidence>
<dbReference type="PROSITE" id="PS51257">
    <property type="entry name" value="PROKAR_LIPOPROTEIN"/>
    <property type="match status" value="1"/>
</dbReference>
<dbReference type="SUPFAM" id="SSF51445">
    <property type="entry name" value="(Trans)glycosidases"/>
    <property type="match status" value="1"/>
</dbReference>
<sequence length="624" mass="68423">MMKKISLLTSLALSTSLLGGCGQAEAQEAPIYGDGEATVALDSVRARLPEDEIIYFVLPDRFENGDPQNDIAGIEGGRLKSGYDPTHKGFYHGGDLKGLTEKLDYIQGLGVTAIWFAPIFKNKPVQGTPGNESAGYHGYWVTDFTQVDPHFGTNDEFRAFVDAAHARGMKVYMDIIANHTADVLYPKECEGQKQCVYRSKADYPYLRRGGVDGPAINGGFAGDTVMTADNFAKLTDPTYAYTPVTKAGEENIKVPAWLNDPIWYHNRGDTTFEGESSRYGDFVGLDDLMTENPRVVDGFIEIFGDWIDKFGIDGFRIDTAKHVNPEFWTRFTPAMLERAKAKGIDNFHIFGEVYAHEVDPGYLAQFTKRDELPTVLDFAFQVAAHDMLTGKTGTHIFGKLIDGDVLYAGGEATARQLPTFLGNHDMGRMAHMLDKAYPDASEEERLARISLAHVLLMATRGVPTIYSGDEQGFVGDGGDQAAREDMFPSKVDVYNDNRLIGTDATTAEANFDDQHPLYQLIAKLSKVRKQTPQLRYGRTLLRASSEKSGLLAFTRGDDDGTEVFVALNMTNEAIKQNVEVGINSVNFSTLAGQCAATVSAPGSVSVNLPPLGYAICQATPQDKK</sequence>
<name>A0ABN1AD89_9SPHN</name>
<dbReference type="InterPro" id="IPR006047">
    <property type="entry name" value="GH13_cat_dom"/>
</dbReference>
<comment type="caution">
    <text evidence="3">The sequence shown here is derived from an EMBL/GenBank/DDBJ whole genome shotgun (WGS) entry which is preliminary data.</text>
</comment>
<feature type="chain" id="PRO_5046805078" evidence="1">
    <location>
        <begin position="27"/>
        <end position="624"/>
    </location>
</feature>
<organism evidence="3 4">
    <name type="scientific">Parasphingorhabdus litoris</name>
    <dbReference type="NCBI Taxonomy" id="394733"/>
    <lineage>
        <taxon>Bacteria</taxon>
        <taxon>Pseudomonadati</taxon>
        <taxon>Pseudomonadota</taxon>
        <taxon>Alphaproteobacteria</taxon>
        <taxon>Sphingomonadales</taxon>
        <taxon>Sphingomonadaceae</taxon>
        <taxon>Parasphingorhabdus</taxon>
    </lineage>
</organism>
<feature type="signal peptide" evidence="1">
    <location>
        <begin position="1"/>
        <end position="26"/>
    </location>
</feature>
<evidence type="ECO:0000313" key="3">
    <source>
        <dbReference type="EMBL" id="GAA0473575.1"/>
    </source>
</evidence>
<feature type="domain" description="Glycosyl hydrolase family 13 catalytic" evidence="2">
    <location>
        <begin position="56"/>
        <end position="528"/>
    </location>
</feature>
<reference evidence="3 4" key="1">
    <citation type="journal article" date="2019" name="Int. J. Syst. Evol. Microbiol.">
        <title>The Global Catalogue of Microorganisms (GCM) 10K type strain sequencing project: providing services to taxonomists for standard genome sequencing and annotation.</title>
        <authorList>
            <consortium name="The Broad Institute Genomics Platform"/>
            <consortium name="The Broad Institute Genome Sequencing Center for Infectious Disease"/>
            <person name="Wu L."/>
            <person name="Ma J."/>
        </authorList>
    </citation>
    <scope>NUCLEOTIDE SEQUENCE [LARGE SCALE GENOMIC DNA]</scope>
    <source>
        <strain evidence="3 4">JCM 14162</strain>
    </source>
</reference>
<dbReference type="Proteomes" id="UP001500713">
    <property type="component" value="Unassembled WGS sequence"/>
</dbReference>
<dbReference type="EMBL" id="BAAAEM010000002">
    <property type="protein sequence ID" value="GAA0473575.1"/>
    <property type="molecule type" value="Genomic_DNA"/>
</dbReference>
<dbReference type="Pfam" id="PF02806">
    <property type="entry name" value="Alpha-amylase_C"/>
    <property type="match status" value="1"/>
</dbReference>
<dbReference type="PANTHER" id="PTHR10357">
    <property type="entry name" value="ALPHA-AMYLASE FAMILY MEMBER"/>
    <property type="match status" value="1"/>
</dbReference>
<gene>
    <name evidence="3" type="ORF">GCM10009096_13630</name>
</gene>
<keyword evidence="3" id="KW-0378">Hydrolase</keyword>
<dbReference type="Pfam" id="PF00128">
    <property type="entry name" value="Alpha-amylase"/>
    <property type="match status" value="1"/>
</dbReference>
<dbReference type="CDD" id="cd11339">
    <property type="entry name" value="AmyAc_bac_CMD_like_2"/>
    <property type="match status" value="1"/>
</dbReference>
<keyword evidence="4" id="KW-1185">Reference proteome</keyword>
<dbReference type="PANTHER" id="PTHR10357:SF209">
    <property type="entry name" value="PERIPLASMIC ALPHA-AMYLASE"/>
    <property type="match status" value="1"/>
</dbReference>
<dbReference type="InterPro" id="IPR017853">
    <property type="entry name" value="GH"/>
</dbReference>
<evidence type="ECO:0000313" key="4">
    <source>
        <dbReference type="Proteomes" id="UP001500713"/>
    </source>
</evidence>
<dbReference type="GO" id="GO:0016787">
    <property type="term" value="F:hydrolase activity"/>
    <property type="evidence" value="ECO:0007669"/>
    <property type="project" value="UniProtKB-KW"/>
</dbReference>
<dbReference type="Gene3D" id="3.20.20.80">
    <property type="entry name" value="Glycosidases"/>
    <property type="match status" value="2"/>
</dbReference>
<accession>A0ABN1AD89</accession>
<dbReference type="InterPro" id="IPR006048">
    <property type="entry name" value="A-amylase/branching_C"/>
</dbReference>
<dbReference type="InterPro" id="IPR013780">
    <property type="entry name" value="Glyco_hydro_b"/>
</dbReference>